<gene>
    <name evidence="5" type="ORF">RFI_26963</name>
</gene>
<evidence type="ECO:0000313" key="5">
    <source>
        <dbReference type="EMBL" id="ETO10414.1"/>
    </source>
</evidence>
<feature type="compositionally biased region" description="Basic and acidic residues" evidence="3">
    <location>
        <begin position="165"/>
        <end position="192"/>
    </location>
</feature>
<feature type="region of interest" description="Disordered" evidence="3">
    <location>
        <begin position="408"/>
        <end position="469"/>
    </location>
</feature>
<feature type="domain" description="NUC153" evidence="4">
    <location>
        <begin position="373"/>
        <end position="400"/>
    </location>
</feature>
<reference evidence="5 6" key="1">
    <citation type="journal article" date="2013" name="Curr. Biol.">
        <title>The Genome of the Foraminiferan Reticulomyxa filosa.</title>
        <authorList>
            <person name="Glockner G."/>
            <person name="Hulsmann N."/>
            <person name="Schleicher M."/>
            <person name="Noegel A.A."/>
            <person name="Eichinger L."/>
            <person name="Gallinger C."/>
            <person name="Pawlowski J."/>
            <person name="Sierra R."/>
            <person name="Euteneuer U."/>
            <person name="Pillet L."/>
            <person name="Moustafa A."/>
            <person name="Platzer M."/>
            <person name="Groth M."/>
            <person name="Szafranski K."/>
            <person name="Schliwa M."/>
        </authorList>
    </citation>
    <scope>NUCLEOTIDE SEQUENCE [LARGE SCALE GENOMIC DNA]</scope>
</reference>
<feature type="compositionally biased region" description="Acidic residues" evidence="3">
    <location>
        <begin position="201"/>
        <end position="233"/>
    </location>
</feature>
<evidence type="ECO:0000256" key="1">
    <source>
        <dbReference type="ARBA" id="ARBA00004604"/>
    </source>
</evidence>
<feature type="compositionally biased region" description="Acidic residues" evidence="3">
    <location>
        <begin position="132"/>
        <end position="151"/>
    </location>
</feature>
<evidence type="ECO:0000256" key="2">
    <source>
        <dbReference type="ARBA" id="ARBA00023242"/>
    </source>
</evidence>
<evidence type="ECO:0000256" key="3">
    <source>
        <dbReference type="SAM" id="MobiDB-lite"/>
    </source>
</evidence>
<feature type="compositionally biased region" description="Basic and acidic residues" evidence="3">
    <location>
        <begin position="449"/>
        <end position="462"/>
    </location>
</feature>
<dbReference type="PANTHER" id="PTHR12202">
    <property type="entry name" value="ESF1 HOMOLOG"/>
    <property type="match status" value="1"/>
</dbReference>
<dbReference type="InterPro" id="IPR012580">
    <property type="entry name" value="NUC153"/>
</dbReference>
<protein>
    <recommendedName>
        <fullName evidence="4">NUC153 domain-containing protein</fullName>
    </recommendedName>
</protein>
<feature type="compositionally biased region" description="Acidic residues" evidence="3">
    <location>
        <begin position="252"/>
        <end position="265"/>
    </location>
</feature>
<organism evidence="5 6">
    <name type="scientific">Reticulomyxa filosa</name>
    <dbReference type="NCBI Taxonomy" id="46433"/>
    <lineage>
        <taxon>Eukaryota</taxon>
        <taxon>Sar</taxon>
        <taxon>Rhizaria</taxon>
        <taxon>Retaria</taxon>
        <taxon>Foraminifera</taxon>
        <taxon>Monothalamids</taxon>
        <taxon>Reticulomyxidae</taxon>
        <taxon>Reticulomyxa</taxon>
    </lineage>
</organism>
<evidence type="ECO:0000313" key="6">
    <source>
        <dbReference type="Proteomes" id="UP000023152"/>
    </source>
</evidence>
<dbReference type="GO" id="GO:0003723">
    <property type="term" value="F:RNA binding"/>
    <property type="evidence" value="ECO:0007669"/>
    <property type="project" value="TreeGrafter"/>
</dbReference>
<accession>X6M970</accession>
<feature type="compositionally biased region" description="Basic and acidic residues" evidence="3">
    <location>
        <begin position="408"/>
        <end position="441"/>
    </location>
</feature>
<evidence type="ECO:0000259" key="4">
    <source>
        <dbReference type="Pfam" id="PF08159"/>
    </source>
</evidence>
<feature type="region of interest" description="Disordered" evidence="3">
    <location>
        <begin position="127"/>
        <end position="308"/>
    </location>
</feature>
<dbReference type="OrthoDB" id="431825at2759"/>
<sequence length="469" mass="55047">MYMYMYMYICVDNSIDTCTEAPEKYTPASDRATKCLGSTFVDLTWDKTDPNRVEIAKKAFTSDELLKMDLDAYLETDGDITDAGLETDFPVTEYDTDTPDKKVKVKRRARARYQDILSELKEKIETVKGITDDEQSEANENEDAQEGDEEEEGKKSSGDTSVPEEVAKLDEWIAKQKDYKQKEMMTIHEKNPNKKRSLSEMQEDGDEDEDEDKDENEDDENVENDKNAEDDEIVSVMTLSDECDDLDHYKDEDDSEPLISDDELPPEVTKDPYFQEESDQEQKDSHPRKRRKLNKDKTEEEDTEKAKREMRAKLEMLMMDNQKDPEDLEYDTKELEEKFNSRLKKDWRLRKMIKKAVKRKVEEMDNFEYDDKDNRFGALYEDPDFALDPTNPNFRRTRTMDTILEKTREKRGENLRLREKAGKPEDQDTDKLIQTLKEKTEPLSVLEDGNSKREKISEELKNKGLVHFQ</sequence>
<keyword evidence="2" id="KW-0539">Nucleus</keyword>
<comment type="caution">
    <text evidence="5">The sequence shown here is derived from an EMBL/GenBank/DDBJ whole genome shotgun (WGS) entry which is preliminary data.</text>
</comment>
<dbReference type="GO" id="GO:0005730">
    <property type="term" value="C:nucleolus"/>
    <property type="evidence" value="ECO:0007669"/>
    <property type="project" value="UniProtKB-SubCell"/>
</dbReference>
<dbReference type="EMBL" id="ASPP01023485">
    <property type="protein sequence ID" value="ETO10414.1"/>
    <property type="molecule type" value="Genomic_DNA"/>
</dbReference>
<comment type="subcellular location">
    <subcellularLocation>
        <location evidence="1">Nucleus</location>
        <location evidence="1">Nucleolus</location>
    </subcellularLocation>
</comment>
<dbReference type="PANTHER" id="PTHR12202:SF0">
    <property type="entry name" value="ESF1 HOMOLOG"/>
    <property type="match status" value="1"/>
</dbReference>
<name>X6M970_RETFI</name>
<proteinExistence type="predicted"/>
<keyword evidence="6" id="KW-1185">Reference proteome</keyword>
<dbReference type="GO" id="GO:0006364">
    <property type="term" value="P:rRNA processing"/>
    <property type="evidence" value="ECO:0007669"/>
    <property type="project" value="InterPro"/>
</dbReference>
<dbReference type="InterPro" id="IPR039754">
    <property type="entry name" value="Esf1"/>
</dbReference>
<dbReference type="Proteomes" id="UP000023152">
    <property type="component" value="Unassembled WGS sequence"/>
</dbReference>
<dbReference type="Pfam" id="PF08159">
    <property type="entry name" value="NUC153"/>
    <property type="match status" value="1"/>
</dbReference>
<dbReference type="AlphaFoldDB" id="X6M970"/>